<feature type="compositionally biased region" description="Low complexity" evidence="8">
    <location>
        <begin position="248"/>
        <end position="268"/>
    </location>
</feature>
<keyword evidence="2" id="KW-0811">Translocation</keyword>
<dbReference type="EMBL" id="JBHFEH010000010">
    <property type="protein sequence ID" value="KAL2055809.1"/>
    <property type="molecule type" value="Genomic_DNA"/>
</dbReference>
<evidence type="ECO:0000256" key="5">
    <source>
        <dbReference type="ARBA" id="ARBA00029691"/>
    </source>
</evidence>
<evidence type="ECO:0000256" key="8">
    <source>
        <dbReference type="SAM" id="MobiDB-lite"/>
    </source>
</evidence>
<dbReference type="InterPro" id="IPR025655">
    <property type="entry name" value="PEX14"/>
</dbReference>
<dbReference type="InterPro" id="IPR006785">
    <property type="entry name" value="Pex14_N"/>
</dbReference>
<dbReference type="Gene3D" id="1.10.10.10">
    <property type="entry name" value="Winged helix-like DNA-binding domain superfamily/Winged helix DNA-binding domain"/>
    <property type="match status" value="1"/>
</dbReference>
<feature type="region of interest" description="Disordered" evidence="8">
    <location>
        <begin position="1"/>
        <end position="65"/>
    </location>
</feature>
<keyword evidence="11" id="KW-1185">Reference proteome</keyword>
<evidence type="ECO:0000256" key="7">
    <source>
        <dbReference type="RuleBase" id="RU367032"/>
    </source>
</evidence>
<dbReference type="InterPro" id="IPR036388">
    <property type="entry name" value="WH-like_DNA-bd_sf"/>
</dbReference>
<feature type="compositionally biased region" description="Polar residues" evidence="8">
    <location>
        <begin position="21"/>
        <end position="38"/>
    </location>
</feature>
<dbReference type="PANTHER" id="PTHR23058:SF5">
    <property type="entry name" value="PEROXISOMAL MEMBRANE PROTEIN PEX14"/>
    <property type="match status" value="1"/>
</dbReference>
<accession>A0ABR4BD87</accession>
<feature type="compositionally biased region" description="Polar residues" evidence="8">
    <location>
        <begin position="101"/>
        <end position="125"/>
    </location>
</feature>
<sequence>MSDQEKPTAKGTPPRQRFEASDTSNPAGQKPPQSNEQTAPADRSLLIEKATKFLEDDDIRDAPIERKQSFLESKGLNENEIRDLVQRQPTAEAEVAEGFQPKQQDISQVESPGQVSNGSSNPASTTARTITPIITYPEFLIHSQKPPPMVTTQRLLTALYVASGSAATVYGTSKYIVEPMVETLTSTRHSLFDTAFTNLSTLNEKLEKSVSKIPETSLNPDNSDLDSIDSDPARFFHRSAATQTTPHLSRSTSPNSSNLSDTPSSPSSAHGAALSTIKSRLSDLLPADAEASNPVKDSIDELQRYLDGLAYADLLSRNAKGDKPKEDAVAKVKSEIRGVKGVLLSAKNFPSGVSVR</sequence>
<gene>
    <name evidence="10" type="ORF">ABVK25_004053</name>
</gene>
<comment type="caution">
    <text evidence="10">The sequence shown here is derived from an EMBL/GenBank/DDBJ whole genome shotgun (WGS) entry which is preliminary data.</text>
</comment>
<evidence type="ECO:0000256" key="3">
    <source>
        <dbReference type="ARBA" id="ARBA00023140"/>
    </source>
</evidence>
<reference evidence="10 11" key="1">
    <citation type="submission" date="2024-09" db="EMBL/GenBank/DDBJ databases">
        <title>Rethinking Asexuality: The Enigmatic Case of Functional Sexual Genes in Lepraria (Stereocaulaceae).</title>
        <authorList>
            <person name="Doellman M."/>
            <person name="Sun Y."/>
            <person name="Barcenas-Pena A."/>
            <person name="Lumbsch H.T."/>
            <person name="Grewe F."/>
        </authorList>
    </citation>
    <scope>NUCLEOTIDE SEQUENCE [LARGE SCALE GENOMIC DNA]</scope>
    <source>
        <strain evidence="10 11">Grewe 0041</strain>
    </source>
</reference>
<protein>
    <recommendedName>
        <fullName evidence="4 7">Peroxisomal membrane protein PEX14</fullName>
    </recommendedName>
    <alternativeName>
        <fullName evidence="5 7">Peroxin-14</fullName>
    </alternativeName>
</protein>
<evidence type="ECO:0000256" key="1">
    <source>
        <dbReference type="ARBA" id="ARBA00005443"/>
    </source>
</evidence>
<evidence type="ECO:0000256" key="4">
    <source>
        <dbReference type="ARBA" id="ARBA00029502"/>
    </source>
</evidence>
<dbReference type="PANTHER" id="PTHR23058">
    <property type="entry name" value="PEROXISOMAL MEMBRANE PROTEIN PEX14"/>
    <property type="match status" value="1"/>
</dbReference>
<comment type="subcellular location">
    <subcellularLocation>
        <location evidence="6 7">Peroxisome membrane</location>
    </subcellularLocation>
</comment>
<dbReference type="Proteomes" id="UP001590951">
    <property type="component" value="Unassembled WGS sequence"/>
</dbReference>
<feature type="domain" description="Peroxisome membrane anchor protein Pex14p N-terminal" evidence="9">
    <location>
        <begin position="43"/>
        <end position="85"/>
    </location>
</feature>
<evidence type="ECO:0000313" key="10">
    <source>
        <dbReference type="EMBL" id="KAL2055809.1"/>
    </source>
</evidence>
<feature type="compositionally biased region" description="Basic and acidic residues" evidence="8">
    <location>
        <begin position="45"/>
        <end position="65"/>
    </location>
</feature>
<keyword evidence="7" id="KW-0472">Membrane</keyword>
<dbReference type="Pfam" id="PF04695">
    <property type="entry name" value="Pex14_N"/>
    <property type="match status" value="1"/>
</dbReference>
<comment type="similarity">
    <text evidence="1 7">Belongs to the peroxin-14 family.</text>
</comment>
<evidence type="ECO:0000256" key="2">
    <source>
        <dbReference type="ARBA" id="ARBA00023010"/>
    </source>
</evidence>
<evidence type="ECO:0000259" key="9">
    <source>
        <dbReference type="Pfam" id="PF04695"/>
    </source>
</evidence>
<name>A0ABR4BD87_9LECA</name>
<feature type="region of interest" description="Disordered" evidence="8">
    <location>
        <begin position="209"/>
        <end position="273"/>
    </location>
</feature>
<keyword evidence="3 7" id="KW-0576">Peroxisome</keyword>
<keyword evidence="7" id="KW-0813">Transport</keyword>
<organism evidence="10 11">
    <name type="scientific">Lepraria finkii</name>
    <dbReference type="NCBI Taxonomy" id="1340010"/>
    <lineage>
        <taxon>Eukaryota</taxon>
        <taxon>Fungi</taxon>
        <taxon>Dikarya</taxon>
        <taxon>Ascomycota</taxon>
        <taxon>Pezizomycotina</taxon>
        <taxon>Lecanoromycetes</taxon>
        <taxon>OSLEUM clade</taxon>
        <taxon>Lecanoromycetidae</taxon>
        <taxon>Lecanorales</taxon>
        <taxon>Lecanorineae</taxon>
        <taxon>Stereocaulaceae</taxon>
        <taxon>Lepraria</taxon>
    </lineage>
</organism>
<evidence type="ECO:0000313" key="11">
    <source>
        <dbReference type="Proteomes" id="UP001590951"/>
    </source>
</evidence>
<proteinExistence type="inferred from homology"/>
<feature type="region of interest" description="Disordered" evidence="8">
    <location>
        <begin position="90"/>
        <end position="125"/>
    </location>
</feature>
<evidence type="ECO:0000256" key="6">
    <source>
        <dbReference type="ARBA" id="ARBA00046271"/>
    </source>
</evidence>
<comment type="function">
    <text evidence="7">Component of the PEX13-PEX14 docking complex, a translocon channel that specifically mediates the import of peroxisomal cargo proteins bound to PEX5 receptor. The PEX13-PEX14 docking complex forms a large import pore which can be opened to a diameter of about 9 nm. Mechanistically, PEX5 receptor along with cargo proteins associates with the PEX14 subunit of the PEX13-PEX14 docking complex in the cytosol, leading to the insertion of the receptor into the organelle membrane with the concomitant translocation of the cargo into the peroxisome matrix.</text>
</comment>
<keyword evidence="7" id="KW-0653">Protein transport</keyword>